<evidence type="ECO:0000259" key="2">
    <source>
        <dbReference type="PROSITE" id="PS50048"/>
    </source>
</evidence>
<comment type="caution">
    <text evidence="3">The sequence shown here is derived from an EMBL/GenBank/DDBJ whole genome shotgun (WGS) entry which is preliminary data.</text>
</comment>
<dbReference type="PROSITE" id="PS00463">
    <property type="entry name" value="ZN2_CY6_FUNGAL_1"/>
    <property type="match status" value="1"/>
</dbReference>
<protein>
    <recommendedName>
        <fullName evidence="2">Zn(2)-C6 fungal-type domain-containing protein</fullName>
    </recommendedName>
</protein>
<gene>
    <name evidence="3" type="ORF">C9374_000653</name>
</gene>
<dbReference type="InterPro" id="IPR036864">
    <property type="entry name" value="Zn2-C6_fun-type_DNA-bd_sf"/>
</dbReference>
<dbReference type="Pfam" id="PF00172">
    <property type="entry name" value="Zn_clus"/>
    <property type="match status" value="1"/>
</dbReference>
<dbReference type="SUPFAM" id="SSF57701">
    <property type="entry name" value="Zn2/Cys6 DNA-binding domain"/>
    <property type="match status" value="1"/>
</dbReference>
<keyword evidence="4" id="KW-1185">Reference proteome</keyword>
<feature type="compositionally biased region" description="Polar residues" evidence="1">
    <location>
        <begin position="484"/>
        <end position="506"/>
    </location>
</feature>
<dbReference type="Proteomes" id="UP000816034">
    <property type="component" value="Unassembled WGS sequence"/>
</dbReference>
<accession>A0AA88GZF1</accession>
<feature type="compositionally biased region" description="Polar residues" evidence="1">
    <location>
        <begin position="11"/>
        <end position="30"/>
    </location>
</feature>
<dbReference type="GO" id="GO:0008270">
    <property type="term" value="F:zinc ion binding"/>
    <property type="evidence" value="ECO:0007669"/>
    <property type="project" value="InterPro"/>
</dbReference>
<feature type="domain" description="Zn(2)-C6 fungal-type" evidence="2">
    <location>
        <begin position="397"/>
        <end position="424"/>
    </location>
</feature>
<dbReference type="GO" id="GO:0000981">
    <property type="term" value="F:DNA-binding transcription factor activity, RNA polymerase II-specific"/>
    <property type="evidence" value="ECO:0007669"/>
    <property type="project" value="InterPro"/>
</dbReference>
<dbReference type="InterPro" id="IPR001138">
    <property type="entry name" value="Zn2Cys6_DnaBD"/>
</dbReference>
<feature type="compositionally biased region" description="Basic and acidic residues" evidence="1">
    <location>
        <begin position="439"/>
        <end position="455"/>
    </location>
</feature>
<proteinExistence type="predicted"/>
<dbReference type="GeneID" id="68093115"/>
<organism evidence="3 4">
    <name type="scientific">Naegleria lovaniensis</name>
    <name type="common">Amoeba</name>
    <dbReference type="NCBI Taxonomy" id="51637"/>
    <lineage>
        <taxon>Eukaryota</taxon>
        <taxon>Discoba</taxon>
        <taxon>Heterolobosea</taxon>
        <taxon>Tetramitia</taxon>
        <taxon>Eutetramitia</taxon>
        <taxon>Vahlkampfiidae</taxon>
        <taxon>Naegleria</taxon>
    </lineage>
</organism>
<dbReference type="EMBL" id="PYSW02000010">
    <property type="protein sequence ID" value="KAG2388489.1"/>
    <property type="molecule type" value="Genomic_DNA"/>
</dbReference>
<feature type="compositionally biased region" description="Basic and acidic residues" evidence="1">
    <location>
        <begin position="1"/>
        <end position="10"/>
    </location>
</feature>
<evidence type="ECO:0000256" key="1">
    <source>
        <dbReference type="SAM" id="MobiDB-lite"/>
    </source>
</evidence>
<sequence length="518" mass="57849">MWRHKAEDQAPHQTNDQQHLRTPSQTQYHHNPQHVTLHSRVTNNNNLYQQPQQLTTTDSASLYLEASKPSLQASSNRASVSNPISPSHTISSRAMEHHHSSQYSTPPIFTTYSQQQQAYQHPPVLPPISTLTSYLPSSSHDQHVFATTNPLYGYTKDEDEVPSTLSHSSSLIRKTPPLEMHQDLLSAQHGVSTRNQFKTSQSAIARNMAMPSSSFQQPQHATHVATPSQPLMVVYNGQQHFQSTTTDNVAIEQPQQWYDHISTHELVHSSTSSTPPPSLIPSQQTLIIESTTKTLDFNNSSHNMDPSITDTNASLYATFSLKHTCSDTSTHVQSTSKTRHKSKRKSTSTLTNISSSIPQTNWTFHRAHTDSEASFTLNTDPNFTAPISKSQERISVACTECRKAKKRCSGGRPCDRCVSMGKQCKDEHTGKKRGRKKKDLSESADEKNSMSDSNRKHVKTSDSSIGTESLSSETTSSKTDTTSPLESKISNFENQERSWFQLPQNSEGEEEVPRNLSK</sequence>
<dbReference type="AlphaFoldDB" id="A0AA88GZF1"/>
<feature type="region of interest" description="Disordered" evidence="1">
    <location>
        <begin position="1"/>
        <end position="30"/>
    </location>
</feature>
<dbReference type="PROSITE" id="PS50048">
    <property type="entry name" value="ZN2_CY6_FUNGAL_2"/>
    <property type="match status" value="1"/>
</dbReference>
<feature type="compositionally biased region" description="Polar residues" evidence="1">
    <location>
        <begin position="70"/>
        <end position="92"/>
    </location>
</feature>
<feature type="region of interest" description="Disordered" evidence="1">
    <location>
        <begin position="419"/>
        <end position="518"/>
    </location>
</feature>
<name>A0AA88GZF1_NAELO</name>
<feature type="compositionally biased region" description="Low complexity" evidence="1">
    <location>
        <begin position="461"/>
        <end position="483"/>
    </location>
</feature>
<evidence type="ECO:0000313" key="4">
    <source>
        <dbReference type="Proteomes" id="UP000816034"/>
    </source>
</evidence>
<reference evidence="3 4" key="1">
    <citation type="journal article" date="2018" name="BMC Genomics">
        <title>The genome of Naegleria lovaniensis, the basis for a comparative approach to unravel pathogenicity factors of the human pathogenic amoeba N. fowleri.</title>
        <authorList>
            <person name="Liechti N."/>
            <person name="Schurch N."/>
            <person name="Bruggmann R."/>
            <person name="Wittwer M."/>
        </authorList>
    </citation>
    <scope>NUCLEOTIDE SEQUENCE [LARGE SCALE GENOMIC DNA]</scope>
    <source>
        <strain evidence="3 4">ATCC 30569</strain>
    </source>
</reference>
<evidence type="ECO:0000313" key="3">
    <source>
        <dbReference type="EMBL" id="KAG2388489.1"/>
    </source>
</evidence>
<dbReference type="SMART" id="SM00066">
    <property type="entry name" value="GAL4"/>
    <property type="match status" value="1"/>
</dbReference>
<feature type="region of interest" description="Disordered" evidence="1">
    <location>
        <begin position="70"/>
        <end position="103"/>
    </location>
</feature>
<dbReference type="RefSeq" id="XP_044552481.1">
    <property type="nucleotide sequence ID" value="XM_044696400.1"/>
</dbReference>
<dbReference type="CDD" id="cd00067">
    <property type="entry name" value="GAL4"/>
    <property type="match status" value="1"/>
</dbReference>
<dbReference type="Gene3D" id="4.10.240.10">
    <property type="entry name" value="Zn(2)-C6 fungal-type DNA-binding domain"/>
    <property type="match status" value="1"/>
</dbReference>